<dbReference type="Gene3D" id="2.60.40.760">
    <property type="entry name" value="Expansin, cellulose-binding-like domain"/>
    <property type="match status" value="1"/>
</dbReference>
<dbReference type="Proteomes" id="UP000292346">
    <property type="component" value="Unassembled WGS sequence"/>
</dbReference>
<dbReference type="InterPro" id="IPR009009">
    <property type="entry name" value="RlpA-like_DPBB"/>
</dbReference>
<gene>
    <name evidence="5" type="ORF">E0H45_30340</name>
</gene>
<comment type="caution">
    <text evidence="5">The sequence shown here is derived from an EMBL/GenBank/DDBJ whole genome shotgun (WGS) entry which is preliminary data.</text>
</comment>
<evidence type="ECO:0000256" key="2">
    <source>
        <dbReference type="SAM" id="MobiDB-lite"/>
    </source>
</evidence>
<dbReference type="PANTHER" id="PTHR31836">
    <property type="match status" value="1"/>
</dbReference>
<feature type="compositionally biased region" description="Low complexity" evidence="2">
    <location>
        <begin position="59"/>
        <end position="83"/>
    </location>
</feature>
<keyword evidence="3" id="KW-0812">Transmembrane</keyword>
<proteinExistence type="predicted"/>
<feature type="domain" description="RlpA-like protein double-psi beta-barrel" evidence="4">
    <location>
        <begin position="148"/>
        <end position="236"/>
    </location>
</feature>
<dbReference type="PANTHER" id="PTHR31836:SF21">
    <property type="entry name" value="EXPANSIN-LIKE PROTEIN 7"/>
    <property type="match status" value="1"/>
</dbReference>
<feature type="region of interest" description="Disordered" evidence="2">
    <location>
        <begin position="59"/>
        <end position="134"/>
    </location>
</feature>
<feature type="compositionally biased region" description="Low complexity" evidence="2">
    <location>
        <begin position="94"/>
        <end position="128"/>
    </location>
</feature>
<dbReference type="CDD" id="cd22272">
    <property type="entry name" value="DPBB_EXLX1-like"/>
    <property type="match status" value="1"/>
</dbReference>
<evidence type="ECO:0000313" key="6">
    <source>
        <dbReference type="Proteomes" id="UP000292346"/>
    </source>
</evidence>
<organism evidence="5 6">
    <name type="scientific">Kribbella soli</name>
    <dbReference type="NCBI Taxonomy" id="1124743"/>
    <lineage>
        <taxon>Bacteria</taxon>
        <taxon>Bacillati</taxon>
        <taxon>Actinomycetota</taxon>
        <taxon>Actinomycetes</taxon>
        <taxon>Propionibacteriales</taxon>
        <taxon>Kribbellaceae</taxon>
        <taxon>Kribbella</taxon>
    </lineage>
</organism>
<dbReference type="OrthoDB" id="5499927at2"/>
<dbReference type="SUPFAM" id="SSF50685">
    <property type="entry name" value="Barwin-like endoglucanases"/>
    <property type="match status" value="1"/>
</dbReference>
<feature type="compositionally biased region" description="Pro residues" evidence="2">
    <location>
        <begin position="84"/>
        <end position="93"/>
    </location>
</feature>
<accession>A0A4R0H673</accession>
<dbReference type="Pfam" id="PF03330">
    <property type="entry name" value="DPBB_1"/>
    <property type="match status" value="1"/>
</dbReference>
<sequence>MRTTMHGAAEPLRKRRRAIGIPLVLLAVGVVVCLAAALLIKGGADTRRTADESVLAASASVAADSGSPTMAADATTAPTMAPVTSPPPSPRGTPTPSTASRPPTASRSPRTPANSPRTPSSTPRPESAVSTGSLAGRIKPAIRYRGVATAYEAGDGNGACLYGPSGDLMIAAMNHTDYESAKACGAYVLVRAANGASITVRIVNECPLPCAPGQLDLSQQAFSRLANLSVGRLPITWTLVSPAASGTVSIRYKSGSSPYWCGVQVIGHRNPVAALEVRTAKGWRKLHRTGYNYFLAPDGDGCGRAIRVTDVYGERLTIDGIALKPDVAQPTRVQFARH</sequence>
<dbReference type="InterPro" id="IPR036749">
    <property type="entry name" value="Expansin_CBD_sf"/>
</dbReference>
<reference evidence="5 6" key="1">
    <citation type="submission" date="2019-02" db="EMBL/GenBank/DDBJ databases">
        <title>Kribbella capetownensis sp. nov. and Kribbella speibonae sp. nov., isolated from soil.</title>
        <authorList>
            <person name="Curtis S.M."/>
            <person name="Norton I."/>
            <person name="Everest G.J."/>
            <person name="Meyers P.R."/>
        </authorList>
    </citation>
    <scope>NUCLEOTIDE SEQUENCE [LARGE SCALE GENOMIC DNA]</scope>
    <source>
        <strain evidence="5 6">KCTC 29219</strain>
    </source>
</reference>
<dbReference type="EMBL" id="SJJZ01000003">
    <property type="protein sequence ID" value="TCC06237.1"/>
    <property type="molecule type" value="Genomic_DNA"/>
</dbReference>
<dbReference type="Gene3D" id="2.40.40.10">
    <property type="entry name" value="RlpA-like domain"/>
    <property type="match status" value="1"/>
</dbReference>
<dbReference type="SUPFAM" id="SSF49590">
    <property type="entry name" value="PHL pollen allergen"/>
    <property type="match status" value="1"/>
</dbReference>
<evidence type="ECO:0000256" key="3">
    <source>
        <dbReference type="SAM" id="Phobius"/>
    </source>
</evidence>
<dbReference type="InterPro" id="IPR051477">
    <property type="entry name" value="Expansin_CellWall"/>
</dbReference>
<evidence type="ECO:0000259" key="4">
    <source>
        <dbReference type="Pfam" id="PF03330"/>
    </source>
</evidence>
<dbReference type="InterPro" id="IPR036908">
    <property type="entry name" value="RlpA-like_sf"/>
</dbReference>
<dbReference type="AlphaFoldDB" id="A0A4R0H673"/>
<keyword evidence="6" id="KW-1185">Reference proteome</keyword>
<dbReference type="RefSeq" id="WP_131343525.1">
    <property type="nucleotide sequence ID" value="NZ_SJJZ01000003.1"/>
</dbReference>
<keyword evidence="3" id="KW-0472">Membrane</keyword>
<evidence type="ECO:0000313" key="5">
    <source>
        <dbReference type="EMBL" id="TCC06237.1"/>
    </source>
</evidence>
<evidence type="ECO:0000256" key="1">
    <source>
        <dbReference type="ARBA" id="ARBA00022729"/>
    </source>
</evidence>
<name>A0A4R0H673_9ACTN</name>
<dbReference type="NCBIfam" id="NF041144">
    <property type="entry name" value="expansin_EXLX1"/>
    <property type="match status" value="1"/>
</dbReference>
<keyword evidence="1" id="KW-0732">Signal</keyword>
<feature type="transmembrane region" description="Helical" evidence="3">
    <location>
        <begin position="21"/>
        <end position="40"/>
    </location>
</feature>
<protein>
    <recommendedName>
        <fullName evidence="4">RlpA-like protein double-psi beta-barrel domain-containing protein</fullName>
    </recommendedName>
</protein>
<keyword evidence="3" id="KW-1133">Transmembrane helix</keyword>
<dbReference type="InterPro" id="IPR049818">
    <property type="entry name" value="Expansin_EXLX1-like"/>
</dbReference>